<dbReference type="eggNOG" id="ENOG502SZG8">
    <property type="taxonomic scope" value="Eukaryota"/>
</dbReference>
<name>D8QGU8_SCHCM</name>
<reference evidence="2 3" key="1">
    <citation type="journal article" date="2010" name="Nat. Biotechnol.">
        <title>Genome sequence of the model mushroom Schizophyllum commune.</title>
        <authorList>
            <person name="Ohm R.A."/>
            <person name="de Jong J.F."/>
            <person name="Lugones L.G."/>
            <person name="Aerts A."/>
            <person name="Kothe E."/>
            <person name="Stajich J.E."/>
            <person name="de Vries R.P."/>
            <person name="Record E."/>
            <person name="Levasseur A."/>
            <person name="Baker S.E."/>
            <person name="Bartholomew K.A."/>
            <person name="Coutinho P.M."/>
            <person name="Erdmann S."/>
            <person name="Fowler T.J."/>
            <person name="Gathman A.C."/>
            <person name="Lombard V."/>
            <person name="Henrissat B."/>
            <person name="Knabe N."/>
            <person name="Kuees U."/>
            <person name="Lilly W.W."/>
            <person name="Lindquist E."/>
            <person name="Lucas S."/>
            <person name="Magnuson J.K."/>
            <person name="Piumi F."/>
            <person name="Raudaskoski M."/>
            <person name="Salamov A."/>
            <person name="Schmutz J."/>
            <person name="Schwarze F.W.M.R."/>
            <person name="vanKuyk P.A."/>
            <person name="Horton J.S."/>
            <person name="Grigoriev I.V."/>
            <person name="Woesten H.A.B."/>
        </authorList>
    </citation>
    <scope>NUCLEOTIDE SEQUENCE [LARGE SCALE GENOMIC DNA]</scope>
    <source>
        <strain evidence="3">H4-8 / FGSC 9210</strain>
    </source>
</reference>
<dbReference type="EMBL" id="GL377312">
    <property type="protein sequence ID" value="EFI92829.1"/>
    <property type="molecule type" value="Genomic_DNA"/>
</dbReference>
<evidence type="ECO:0000313" key="3">
    <source>
        <dbReference type="Proteomes" id="UP000007431"/>
    </source>
</evidence>
<dbReference type="HOGENOM" id="CLU_681779_0_0_1"/>
<accession>D8QGU8</accession>
<dbReference type="InParanoid" id="D8QGU8"/>
<dbReference type="AlphaFoldDB" id="D8QGU8"/>
<organism evidence="3">
    <name type="scientific">Schizophyllum commune (strain H4-8 / FGSC 9210)</name>
    <name type="common">Split gill fungus</name>
    <dbReference type="NCBI Taxonomy" id="578458"/>
    <lineage>
        <taxon>Eukaryota</taxon>
        <taxon>Fungi</taxon>
        <taxon>Dikarya</taxon>
        <taxon>Basidiomycota</taxon>
        <taxon>Agaricomycotina</taxon>
        <taxon>Agaricomycetes</taxon>
        <taxon>Agaricomycetidae</taxon>
        <taxon>Agaricales</taxon>
        <taxon>Schizophyllaceae</taxon>
        <taxon>Schizophyllum</taxon>
    </lineage>
</organism>
<feature type="region of interest" description="Disordered" evidence="1">
    <location>
        <begin position="219"/>
        <end position="260"/>
    </location>
</feature>
<evidence type="ECO:0000256" key="1">
    <source>
        <dbReference type="SAM" id="MobiDB-lite"/>
    </source>
</evidence>
<protein>
    <recommendedName>
        <fullName evidence="4">HNH nuclease domain-containing protein</fullName>
    </recommendedName>
</protein>
<gene>
    <name evidence="2" type="ORF">SCHCODRAFT_113090</name>
</gene>
<evidence type="ECO:0008006" key="4">
    <source>
        <dbReference type="Google" id="ProtNLM"/>
    </source>
</evidence>
<keyword evidence="3" id="KW-1185">Reference proteome</keyword>
<proteinExistence type="predicted"/>
<dbReference type="KEGG" id="scm:SCHCO_02640199"/>
<dbReference type="GeneID" id="9597883"/>
<dbReference type="OMA" id="TEWSPEY"/>
<sequence>MPSIPSADISTRRVLKNCPVVKHRILSLDAGQFCRQINHFEYYWGLQKGELNLDTPLNHIELRSDMSEKLTVGDWALVPTPETLRSMLRFAKYNAKASLHARKHYLTVFPAKEYEYEVVPLYMLKGRSPTLYVHGDPRVKMFRAPYKGLPRIRSSAHPFFVAWVACDLLDLQAPLVMSIEESEALRNPVGDIIDYWYNEPPETFLIGPDVWNQHRHPLSDDGQDADAALRSSHKANVPASNVRKTTRAPCRQPKATTRAKPYARYDTRRVADRGSALPRPGIQSEERPAGHIAYDLSDLRTWNDRARAESTSPSLIWSETWLDEESASDAILAQYRRESVRDAEDALHPQSTINGGGLVYGEGQDRSRFSSNNWAMRATGACLWTLGNPRDGIKCLQ</sequence>
<feature type="non-terminal residue" evidence="2">
    <location>
        <position position="397"/>
    </location>
</feature>
<dbReference type="OrthoDB" id="2939974at2759"/>
<dbReference type="RefSeq" id="XP_003027732.1">
    <property type="nucleotide sequence ID" value="XM_003027686.1"/>
</dbReference>
<dbReference type="Proteomes" id="UP000007431">
    <property type="component" value="Unassembled WGS sequence"/>
</dbReference>
<evidence type="ECO:0000313" key="2">
    <source>
        <dbReference type="EMBL" id="EFI92829.1"/>
    </source>
</evidence>
<dbReference type="VEuPathDB" id="FungiDB:SCHCODRAFT_02640199"/>